<sequence>MACSLQAEGDSIAEARAGSPGPSSRPQREDLSLMPTDGQHLAGIGVPNNQVGAASGECELDVGKKVDLDKNNLEPNPQCCVPLVARSSQSTAGCDCRTNKEPPNTFGSEESATGKTELRSVKVYRKLKEPICRHMRKLKRKSPEGEESQEG</sequence>
<evidence type="ECO:0000313" key="3">
    <source>
        <dbReference type="Proteomes" id="UP000281553"/>
    </source>
</evidence>
<feature type="region of interest" description="Disordered" evidence="1">
    <location>
        <begin position="1"/>
        <end position="40"/>
    </location>
</feature>
<dbReference type="EMBL" id="UYRU01057804">
    <property type="protein sequence ID" value="VDN13941.1"/>
    <property type="molecule type" value="Genomic_DNA"/>
</dbReference>
<evidence type="ECO:0000256" key="1">
    <source>
        <dbReference type="SAM" id="MobiDB-lite"/>
    </source>
</evidence>
<proteinExistence type="predicted"/>
<gene>
    <name evidence="2" type="ORF">DILT_LOCUS9772</name>
</gene>
<name>A0A3P7M747_DIBLA</name>
<dbReference type="Proteomes" id="UP000281553">
    <property type="component" value="Unassembled WGS sequence"/>
</dbReference>
<organism evidence="2 3">
    <name type="scientific">Dibothriocephalus latus</name>
    <name type="common">Fish tapeworm</name>
    <name type="synonym">Diphyllobothrium latum</name>
    <dbReference type="NCBI Taxonomy" id="60516"/>
    <lineage>
        <taxon>Eukaryota</taxon>
        <taxon>Metazoa</taxon>
        <taxon>Spiralia</taxon>
        <taxon>Lophotrochozoa</taxon>
        <taxon>Platyhelminthes</taxon>
        <taxon>Cestoda</taxon>
        <taxon>Eucestoda</taxon>
        <taxon>Diphyllobothriidea</taxon>
        <taxon>Diphyllobothriidae</taxon>
        <taxon>Dibothriocephalus</taxon>
    </lineage>
</organism>
<evidence type="ECO:0000313" key="2">
    <source>
        <dbReference type="EMBL" id="VDN13941.1"/>
    </source>
</evidence>
<keyword evidence="3" id="KW-1185">Reference proteome</keyword>
<feature type="region of interest" description="Disordered" evidence="1">
    <location>
        <begin position="91"/>
        <end position="114"/>
    </location>
</feature>
<feature type="compositionally biased region" description="Polar residues" evidence="1">
    <location>
        <begin position="101"/>
        <end position="114"/>
    </location>
</feature>
<dbReference type="AlphaFoldDB" id="A0A3P7M747"/>
<reference evidence="2 3" key="1">
    <citation type="submission" date="2018-11" db="EMBL/GenBank/DDBJ databases">
        <authorList>
            <consortium name="Pathogen Informatics"/>
        </authorList>
    </citation>
    <scope>NUCLEOTIDE SEQUENCE [LARGE SCALE GENOMIC DNA]</scope>
</reference>
<protein>
    <submittedName>
        <fullName evidence="2">Uncharacterized protein</fullName>
    </submittedName>
</protein>
<accession>A0A3P7M747</accession>